<proteinExistence type="predicted"/>
<feature type="domain" description="M23ase beta-sheet core" evidence="1">
    <location>
        <begin position="52"/>
        <end position="139"/>
    </location>
</feature>
<dbReference type="Gene3D" id="2.70.70.10">
    <property type="entry name" value="Glucose Permease (Domain IIA)"/>
    <property type="match status" value="1"/>
</dbReference>
<organism evidence="2">
    <name type="scientific">freshwater metagenome</name>
    <dbReference type="NCBI Taxonomy" id="449393"/>
    <lineage>
        <taxon>unclassified sequences</taxon>
        <taxon>metagenomes</taxon>
        <taxon>ecological metagenomes</taxon>
    </lineage>
</organism>
<dbReference type="SUPFAM" id="SSF51261">
    <property type="entry name" value="Duplicated hybrid motif"/>
    <property type="match status" value="1"/>
</dbReference>
<accession>A0A6J7FRH6</accession>
<gene>
    <name evidence="2" type="ORF">UFOPK3376_03178</name>
</gene>
<dbReference type="InterPro" id="IPR016047">
    <property type="entry name" value="M23ase_b-sheet_dom"/>
</dbReference>
<dbReference type="InterPro" id="IPR011055">
    <property type="entry name" value="Dup_hybrid_motif"/>
</dbReference>
<sequence>MRALWRSIVALLALVAPAPTPDGRPGCLIAPVQAPIVVRFRAPECPYCSGQRGIEYASAGPGALGVVRAAGSGVVTFSGVVVGTRYVVVAQADGLVATYGMLADTVLHDGDAVLAAATIGHVSAGLYFGLRWQGVYLDPVPLLGVVTIRHRLVPIDGRRARPARLGPPRCAVVAGTPARAR</sequence>
<dbReference type="AlphaFoldDB" id="A0A6J7FRH6"/>
<evidence type="ECO:0000313" key="2">
    <source>
        <dbReference type="EMBL" id="CAB4896424.1"/>
    </source>
</evidence>
<dbReference type="EMBL" id="CAFBLP010000147">
    <property type="protein sequence ID" value="CAB4896424.1"/>
    <property type="molecule type" value="Genomic_DNA"/>
</dbReference>
<reference evidence="2" key="1">
    <citation type="submission" date="2020-05" db="EMBL/GenBank/DDBJ databases">
        <authorList>
            <person name="Chiriac C."/>
            <person name="Salcher M."/>
            <person name="Ghai R."/>
            <person name="Kavagutti S V."/>
        </authorList>
    </citation>
    <scope>NUCLEOTIDE SEQUENCE</scope>
</reference>
<dbReference type="Pfam" id="PF01551">
    <property type="entry name" value="Peptidase_M23"/>
    <property type="match status" value="1"/>
</dbReference>
<protein>
    <submittedName>
        <fullName evidence="2">Unannotated protein</fullName>
    </submittedName>
</protein>
<name>A0A6J7FRH6_9ZZZZ</name>
<evidence type="ECO:0000259" key="1">
    <source>
        <dbReference type="Pfam" id="PF01551"/>
    </source>
</evidence>